<name>A0ABV3M1U4_9ACTN</name>
<accession>A0ABV3M1U4</accession>
<evidence type="ECO:0000313" key="3">
    <source>
        <dbReference type="EMBL" id="MEW2365666.1"/>
    </source>
</evidence>
<reference evidence="3 4" key="1">
    <citation type="submission" date="2024-06" db="EMBL/GenBank/DDBJ databases">
        <title>The Natural Products Discovery Center: Release of the First 8490 Sequenced Strains for Exploring Actinobacteria Biosynthetic Diversity.</title>
        <authorList>
            <person name="Kalkreuter E."/>
            <person name="Kautsar S.A."/>
            <person name="Yang D."/>
            <person name="Bader C.D."/>
            <person name="Teijaro C.N."/>
            <person name="Fluegel L."/>
            <person name="Davis C.M."/>
            <person name="Simpson J.R."/>
            <person name="Lauterbach L."/>
            <person name="Steele A.D."/>
            <person name="Gui C."/>
            <person name="Meng S."/>
            <person name="Li G."/>
            <person name="Viehrig K."/>
            <person name="Ye F."/>
            <person name="Su P."/>
            <person name="Kiefer A.F."/>
            <person name="Nichols A."/>
            <person name="Cepeda A.J."/>
            <person name="Yan W."/>
            <person name="Fan B."/>
            <person name="Jiang Y."/>
            <person name="Adhikari A."/>
            <person name="Zheng C.-J."/>
            <person name="Schuster L."/>
            <person name="Cowan T.M."/>
            <person name="Smanski M.J."/>
            <person name="Chevrette M.G."/>
            <person name="De Carvalho L.P.S."/>
            <person name="Shen B."/>
        </authorList>
    </citation>
    <scope>NUCLEOTIDE SEQUENCE [LARGE SCALE GENOMIC DNA]</scope>
    <source>
        <strain evidence="3 4">NPDC047833</strain>
    </source>
</reference>
<evidence type="ECO:0000259" key="2">
    <source>
        <dbReference type="Pfam" id="PF25583"/>
    </source>
</evidence>
<protein>
    <recommendedName>
        <fullName evidence="2">WCX domain-containing protein</fullName>
    </recommendedName>
</protein>
<gene>
    <name evidence="3" type="ORF">AB0887_27415</name>
</gene>
<feature type="domain" description="WCX" evidence="2">
    <location>
        <begin position="5"/>
        <end position="68"/>
    </location>
</feature>
<evidence type="ECO:0000256" key="1">
    <source>
        <dbReference type="SAM" id="MobiDB-lite"/>
    </source>
</evidence>
<dbReference type="Pfam" id="PF25583">
    <property type="entry name" value="WCX"/>
    <property type="match status" value="1"/>
</dbReference>
<dbReference type="Proteomes" id="UP001553843">
    <property type="component" value="Unassembled WGS sequence"/>
</dbReference>
<feature type="region of interest" description="Disordered" evidence="1">
    <location>
        <begin position="1"/>
        <end position="20"/>
    </location>
</feature>
<comment type="caution">
    <text evidence="3">The sequence shown here is derived from an EMBL/GenBank/DDBJ whole genome shotgun (WGS) entry which is preliminary data.</text>
</comment>
<evidence type="ECO:0000313" key="4">
    <source>
        <dbReference type="Proteomes" id="UP001553843"/>
    </source>
</evidence>
<dbReference type="InterPro" id="IPR057727">
    <property type="entry name" value="WCX_dom"/>
</dbReference>
<keyword evidence="4" id="KW-1185">Reference proteome</keyword>
<dbReference type="RefSeq" id="WP_359780955.1">
    <property type="nucleotide sequence ID" value="NZ_JBEYRR010000008.1"/>
</dbReference>
<proteinExistence type="predicted"/>
<sequence>MRSTARLKVSRSARRGAGEADVVGRTEVGLDLGELPVAASDIVRLGLEAEVLGPPGPRAEVARSVTGLAQRYA</sequence>
<organism evidence="3 4">
    <name type="scientific">Streptomyces huasconensis</name>
    <dbReference type="NCBI Taxonomy" id="1854574"/>
    <lineage>
        <taxon>Bacteria</taxon>
        <taxon>Bacillati</taxon>
        <taxon>Actinomycetota</taxon>
        <taxon>Actinomycetes</taxon>
        <taxon>Kitasatosporales</taxon>
        <taxon>Streptomycetaceae</taxon>
        <taxon>Streptomyces</taxon>
    </lineage>
</organism>
<dbReference type="EMBL" id="JBEYRS010000012">
    <property type="protein sequence ID" value="MEW2365666.1"/>
    <property type="molecule type" value="Genomic_DNA"/>
</dbReference>